<keyword evidence="14" id="KW-1185">Reference proteome</keyword>
<proteinExistence type="inferred from homology"/>
<accession>A0A8S1EQ42</accession>
<dbReference type="PROSITE" id="PS51787">
    <property type="entry name" value="LON_N"/>
    <property type="match status" value="1"/>
</dbReference>
<dbReference type="Proteomes" id="UP000494206">
    <property type="component" value="Unassembled WGS sequence"/>
</dbReference>
<dbReference type="Pfam" id="PF05362">
    <property type="entry name" value="Lon_C"/>
    <property type="match status" value="1"/>
</dbReference>
<keyword evidence="1 7" id="KW-0645">Protease</keyword>
<evidence type="ECO:0000256" key="7">
    <source>
        <dbReference type="PIRNR" id="PIRNR001174"/>
    </source>
</evidence>
<evidence type="ECO:0000313" key="14">
    <source>
        <dbReference type="Proteomes" id="UP000494206"/>
    </source>
</evidence>
<dbReference type="Gene3D" id="1.10.8.60">
    <property type="match status" value="1"/>
</dbReference>
<dbReference type="InterPro" id="IPR008269">
    <property type="entry name" value="Lon_proteolytic"/>
</dbReference>
<dbReference type="Gene3D" id="3.40.50.300">
    <property type="entry name" value="P-loop containing nucleotide triphosphate hydrolases"/>
    <property type="match status" value="1"/>
</dbReference>
<evidence type="ECO:0000256" key="5">
    <source>
        <dbReference type="ARBA" id="ARBA00022840"/>
    </source>
</evidence>
<dbReference type="GO" id="GO:0004252">
    <property type="term" value="F:serine-type endopeptidase activity"/>
    <property type="evidence" value="ECO:0007669"/>
    <property type="project" value="UniProtKB-UniRule"/>
</dbReference>
<dbReference type="Pfam" id="PF02190">
    <property type="entry name" value="LON_substr_bdg"/>
    <property type="match status" value="1"/>
</dbReference>
<dbReference type="SMART" id="SM00382">
    <property type="entry name" value="AAA"/>
    <property type="match status" value="1"/>
</dbReference>
<comment type="caution">
    <text evidence="13">The sequence shown here is derived from an EMBL/GenBank/DDBJ whole genome shotgun (WGS) entry which is preliminary data.</text>
</comment>
<dbReference type="EMBL" id="CADEPM010000003">
    <property type="protein sequence ID" value="CAB3403049.1"/>
    <property type="molecule type" value="Genomic_DNA"/>
</dbReference>
<feature type="active site" evidence="8 10">
    <location>
        <position position="671"/>
    </location>
</feature>
<dbReference type="FunFam" id="3.40.50.300:FF:000021">
    <property type="entry name" value="Lon protease homolog"/>
    <property type="match status" value="1"/>
</dbReference>
<dbReference type="GO" id="GO:0005524">
    <property type="term" value="F:ATP binding"/>
    <property type="evidence" value="ECO:0007669"/>
    <property type="project" value="UniProtKB-KW"/>
</dbReference>
<dbReference type="EC" id="3.4.21.-" evidence="7"/>
<dbReference type="OrthoDB" id="2411602at2759"/>
<dbReference type="InterPro" id="IPR004815">
    <property type="entry name" value="Lon_bac/euk-typ"/>
</dbReference>
<evidence type="ECO:0000256" key="9">
    <source>
        <dbReference type="PIRSR" id="PIRSR001174-2"/>
    </source>
</evidence>
<dbReference type="PIRSF" id="PIRSF001174">
    <property type="entry name" value="Lon_proteas"/>
    <property type="match status" value="1"/>
</dbReference>
<dbReference type="InterPro" id="IPR003593">
    <property type="entry name" value="AAA+_ATPase"/>
</dbReference>
<feature type="active site" evidence="8 10">
    <location>
        <position position="714"/>
    </location>
</feature>
<dbReference type="InterPro" id="IPR014721">
    <property type="entry name" value="Ribsml_uS5_D2-typ_fold_subgr"/>
</dbReference>
<evidence type="ECO:0000256" key="1">
    <source>
        <dbReference type="ARBA" id="ARBA00022670"/>
    </source>
</evidence>
<sequence length="772" mass="85268">MISDSMEVPILLISNGVLLPGASVKLPIKSRININTIEQYLAKRAGTQNYVAIGYKTSQDKVFEIATLAYVEKIFGMTFNNLVQYTIHVVGLERVNIDSLSLPTCRISKIVDSAGDLGHDTIEFLVKYAKTFATSGVGRDLANEIEHLIDERDFGKLVDLCASRLKFVGYGAFLEFLATSDVQKRMEMLERWIGTQEPKSIALYHPKSDDDKLPARATRTRKIAPEKTGVEELEHKLATIQLPEKIENRVMSELGRLKTLNSSQTEYNVLIGWLELVAALPWNSSTPDEIEISKARSLLEESHDAMDDVKQRVLEHLAVCKMNNSVKGMILCFAGPPGIGKTSIAKAIAESMGRKFERISLGGIRDESDIRGHRRTYVAAMPGRIIEALKHCKSNNPVFLLDEIDKLYAGNQGSPSAALLELLDPEQNDAFHDHYLNLPFDMSKVMFIATANDIAQVEPALRDRLEIIEMSGYSLKEKLKIAENHLLPRQLAKHCISPDYVEIDKTAISTMIEEYTMEAGVRQLERNIGAICRHVALRLAEALNSDPGSDVVPEMQLPIKIGQSEVYSILKNKLMKKLKIVEKMKPLKPGVCFGLSVTTNGGKVMPIEASKSVGNGKIVTTGHLGKVLDESILVAKNWLAANSHRLNLKNLNDYDVHVHLPSGSINKDGPSAGCGLAATLVSLAMDVPLRCDTAITGEISLTGHVLPIGGVKEKVLAAQREGLRRVVLPKANIEEYEKLDVDIKNEMDIVLVDTIEEVIEAMMESSRVLAKL</sequence>
<keyword evidence="5 7" id="KW-0067">ATP-binding</keyword>
<feature type="domain" description="Lon N-terminal" evidence="12">
    <location>
        <begin position="8"/>
        <end position="197"/>
    </location>
</feature>
<dbReference type="CDD" id="cd19500">
    <property type="entry name" value="RecA-like_Lon"/>
    <property type="match status" value="1"/>
</dbReference>
<dbReference type="InterPro" id="IPR003959">
    <property type="entry name" value="ATPase_AAA_core"/>
</dbReference>
<dbReference type="InterPro" id="IPR003111">
    <property type="entry name" value="Lon_prtase_N"/>
</dbReference>
<comment type="catalytic activity">
    <reaction evidence="6">
        <text>Hydrolysis of proteins in presence of ATP.</text>
        <dbReference type="EC" id="3.4.21.53"/>
    </reaction>
</comment>
<dbReference type="GO" id="GO:0006508">
    <property type="term" value="P:proteolysis"/>
    <property type="evidence" value="ECO:0007669"/>
    <property type="project" value="UniProtKB-KW"/>
</dbReference>
<dbReference type="InterPro" id="IPR027417">
    <property type="entry name" value="P-loop_NTPase"/>
</dbReference>
<dbReference type="GO" id="GO:0016887">
    <property type="term" value="F:ATP hydrolysis activity"/>
    <property type="evidence" value="ECO:0007669"/>
    <property type="project" value="InterPro"/>
</dbReference>
<evidence type="ECO:0000259" key="11">
    <source>
        <dbReference type="PROSITE" id="PS51786"/>
    </source>
</evidence>
<keyword evidence="3 7" id="KW-0378">Hydrolase</keyword>
<evidence type="ECO:0000256" key="8">
    <source>
        <dbReference type="PIRSR" id="PIRSR001174-1"/>
    </source>
</evidence>
<dbReference type="Pfam" id="PF22667">
    <property type="entry name" value="Lon_lid"/>
    <property type="match status" value="1"/>
</dbReference>
<dbReference type="PANTHER" id="PTHR10046">
    <property type="entry name" value="ATP DEPENDENT LON PROTEASE FAMILY MEMBER"/>
    <property type="match status" value="1"/>
</dbReference>
<feature type="domain" description="Lon proteolytic" evidence="11">
    <location>
        <begin position="586"/>
        <end position="765"/>
    </location>
</feature>
<protein>
    <recommendedName>
        <fullName evidence="7">Lon protease homolog</fullName>
        <ecNumber evidence="7">3.4.21.-</ecNumber>
    </recommendedName>
</protein>
<evidence type="ECO:0000256" key="6">
    <source>
        <dbReference type="ARBA" id="ARBA00050665"/>
    </source>
</evidence>
<evidence type="ECO:0000256" key="3">
    <source>
        <dbReference type="ARBA" id="ARBA00022801"/>
    </source>
</evidence>
<keyword evidence="4 7" id="KW-0720">Serine protease</keyword>
<dbReference type="GO" id="GO:0004176">
    <property type="term" value="F:ATP-dependent peptidase activity"/>
    <property type="evidence" value="ECO:0007669"/>
    <property type="project" value="UniProtKB-UniRule"/>
</dbReference>
<evidence type="ECO:0000256" key="2">
    <source>
        <dbReference type="ARBA" id="ARBA00022741"/>
    </source>
</evidence>
<comment type="similarity">
    <text evidence="7 10">Belongs to the peptidase S16 family.</text>
</comment>
<dbReference type="SMART" id="SM00464">
    <property type="entry name" value="LON"/>
    <property type="match status" value="1"/>
</dbReference>
<dbReference type="Pfam" id="PF00004">
    <property type="entry name" value="AAA"/>
    <property type="match status" value="1"/>
</dbReference>
<dbReference type="Gene3D" id="2.30.130.40">
    <property type="entry name" value="LON domain-like"/>
    <property type="match status" value="1"/>
</dbReference>
<dbReference type="PROSITE" id="PS51786">
    <property type="entry name" value="LON_PROTEOLYTIC"/>
    <property type="match status" value="1"/>
</dbReference>
<dbReference type="GO" id="GO:0030163">
    <property type="term" value="P:protein catabolic process"/>
    <property type="evidence" value="ECO:0007669"/>
    <property type="project" value="InterPro"/>
</dbReference>
<dbReference type="FunFam" id="3.30.230.10:FF:000118">
    <property type="entry name" value="Lon protease homolog 2, peroxisomal"/>
    <property type="match status" value="1"/>
</dbReference>
<dbReference type="InterPro" id="IPR027065">
    <property type="entry name" value="Lon_Prtase"/>
</dbReference>
<dbReference type="Gene3D" id="3.30.230.10">
    <property type="match status" value="1"/>
</dbReference>
<evidence type="ECO:0000256" key="4">
    <source>
        <dbReference type="ARBA" id="ARBA00022825"/>
    </source>
</evidence>
<evidence type="ECO:0000313" key="13">
    <source>
        <dbReference type="EMBL" id="CAB3403049.1"/>
    </source>
</evidence>
<reference evidence="13 14" key="1">
    <citation type="submission" date="2020-04" db="EMBL/GenBank/DDBJ databases">
        <authorList>
            <person name="Laetsch R D."/>
            <person name="Stevens L."/>
            <person name="Kumar S."/>
            <person name="Blaxter L. M."/>
        </authorList>
    </citation>
    <scope>NUCLEOTIDE SEQUENCE [LARGE SCALE GENOMIC DNA]</scope>
</reference>
<feature type="binding site" evidence="9">
    <location>
        <begin position="335"/>
        <end position="342"/>
    </location>
    <ligand>
        <name>ATP</name>
        <dbReference type="ChEBI" id="CHEBI:30616"/>
    </ligand>
</feature>
<evidence type="ECO:0000259" key="12">
    <source>
        <dbReference type="PROSITE" id="PS51787"/>
    </source>
</evidence>
<dbReference type="PRINTS" id="PR00830">
    <property type="entry name" value="ENDOLAPTASE"/>
</dbReference>
<dbReference type="InterPro" id="IPR054594">
    <property type="entry name" value="Lon_lid"/>
</dbReference>
<keyword evidence="2 7" id="KW-0547">Nucleotide-binding</keyword>
<dbReference type="SUPFAM" id="SSF54211">
    <property type="entry name" value="Ribosomal protein S5 domain 2-like"/>
    <property type="match status" value="1"/>
</dbReference>
<dbReference type="InterPro" id="IPR046336">
    <property type="entry name" value="Lon_prtase_N_sf"/>
</dbReference>
<gene>
    <name evidence="13" type="ORF">CBOVIS_LOCUS5572</name>
</gene>
<dbReference type="Gene3D" id="1.20.5.5270">
    <property type="match status" value="1"/>
</dbReference>
<name>A0A8S1EQ42_9PELO</name>
<dbReference type="InterPro" id="IPR020568">
    <property type="entry name" value="Ribosomal_Su5_D2-typ_SF"/>
</dbReference>
<evidence type="ECO:0000256" key="10">
    <source>
        <dbReference type="PROSITE-ProRule" id="PRU01122"/>
    </source>
</evidence>
<organism evidence="13 14">
    <name type="scientific">Caenorhabditis bovis</name>
    <dbReference type="NCBI Taxonomy" id="2654633"/>
    <lineage>
        <taxon>Eukaryota</taxon>
        <taxon>Metazoa</taxon>
        <taxon>Ecdysozoa</taxon>
        <taxon>Nematoda</taxon>
        <taxon>Chromadorea</taxon>
        <taxon>Rhabditida</taxon>
        <taxon>Rhabditina</taxon>
        <taxon>Rhabditomorpha</taxon>
        <taxon>Rhabditoidea</taxon>
        <taxon>Rhabditidae</taxon>
        <taxon>Peloderinae</taxon>
        <taxon>Caenorhabditis</taxon>
    </lineage>
</organism>
<dbReference type="SUPFAM" id="SSF52540">
    <property type="entry name" value="P-loop containing nucleoside triphosphate hydrolases"/>
    <property type="match status" value="1"/>
</dbReference>
<dbReference type="NCBIfam" id="TIGR00763">
    <property type="entry name" value="lon"/>
    <property type="match status" value="1"/>
</dbReference>
<dbReference type="AlphaFoldDB" id="A0A8S1EQ42"/>